<evidence type="ECO:0000313" key="3">
    <source>
        <dbReference type="Proteomes" id="UP000245119"/>
    </source>
</evidence>
<sequence>MMFEVLTDLWRKPNAYPKNFDHITMYVTQEKVAFTGEKALTSGCGADGRPYKYRGASHLPALREVLGNSKTAVWIGAVTATTPWKWGDNTSLYQLLGLTVSERYKKNAFRVPGNNVFLCSLNCPQPSFILLQVPINPEVLFFNVAELPDGVRWGSLVTVQSSCGVKASLYKPGSRGQLQLLADVDETAKKGYICNGTLQEDGEVPAHERHLLVSREDAAGLSWQDAKTKCESGARNLLTLRPKVDLAELADELQTSQTYWVALSRTNVSLWLDGSHVTVPVSFRHGHGHPACLTLSLKDGEPEFYFESCAGVQLQVLCEKDTGSRALTFTHDSEGNHVVMDNSATNSPSSKSCYNIFSLIKGYGRFSKFCPTPNGSVRCAGTAAVADRNIGNRPLAQAGTPPEDSHEPSCTGDSRPERCREDQNDADQKDLTLPVTGSSTCSSSAQGRLRVRNC</sequence>
<evidence type="ECO:0000313" key="2">
    <source>
        <dbReference type="EMBL" id="PVD35743.1"/>
    </source>
</evidence>
<dbReference type="Proteomes" id="UP000245119">
    <property type="component" value="Linkage Group LG2"/>
</dbReference>
<feature type="compositionally biased region" description="Polar residues" evidence="1">
    <location>
        <begin position="435"/>
        <end position="446"/>
    </location>
</feature>
<reference evidence="2 3" key="1">
    <citation type="submission" date="2018-04" db="EMBL/GenBank/DDBJ databases">
        <title>The genome of golden apple snail Pomacea canaliculata provides insight into stress tolerance and invasive adaptation.</title>
        <authorList>
            <person name="Liu C."/>
            <person name="Liu B."/>
            <person name="Ren Y."/>
            <person name="Zhang Y."/>
            <person name="Wang H."/>
            <person name="Li S."/>
            <person name="Jiang F."/>
            <person name="Yin L."/>
            <person name="Zhang G."/>
            <person name="Qian W."/>
            <person name="Fan W."/>
        </authorList>
    </citation>
    <scope>NUCLEOTIDE SEQUENCE [LARGE SCALE GENOMIC DNA]</scope>
    <source>
        <strain evidence="2">SZHN2017</strain>
        <tissue evidence="2">Muscle</tissue>
    </source>
</reference>
<organism evidence="2 3">
    <name type="scientific">Pomacea canaliculata</name>
    <name type="common">Golden apple snail</name>
    <dbReference type="NCBI Taxonomy" id="400727"/>
    <lineage>
        <taxon>Eukaryota</taxon>
        <taxon>Metazoa</taxon>
        <taxon>Spiralia</taxon>
        <taxon>Lophotrochozoa</taxon>
        <taxon>Mollusca</taxon>
        <taxon>Gastropoda</taxon>
        <taxon>Caenogastropoda</taxon>
        <taxon>Architaenioglossa</taxon>
        <taxon>Ampullarioidea</taxon>
        <taxon>Ampullariidae</taxon>
        <taxon>Pomacea</taxon>
    </lineage>
</organism>
<evidence type="ECO:0000256" key="1">
    <source>
        <dbReference type="SAM" id="MobiDB-lite"/>
    </source>
</evidence>
<feature type="compositionally biased region" description="Basic and acidic residues" evidence="1">
    <location>
        <begin position="414"/>
        <end position="430"/>
    </location>
</feature>
<proteinExistence type="predicted"/>
<dbReference type="SUPFAM" id="SSF56436">
    <property type="entry name" value="C-type lectin-like"/>
    <property type="match status" value="1"/>
</dbReference>
<dbReference type="AlphaFoldDB" id="A0A2T7PQP1"/>
<dbReference type="InterPro" id="IPR016186">
    <property type="entry name" value="C-type_lectin-like/link_sf"/>
</dbReference>
<protein>
    <recommendedName>
        <fullName evidence="4">C-type lectin domain-containing protein</fullName>
    </recommendedName>
</protein>
<evidence type="ECO:0008006" key="4">
    <source>
        <dbReference type="Google" id="ProtNLM"/>
    </source>
</evidence>
<name>A0A2T7PQP1_POMCA</name>
<dbReference type="InterPro" id="IPR016187">
    <property type="entry name" value="CTDL_fold"/>
</dbReference>
<keyword evidence="3" id="KW-1185">Reference proteome</keyword>
<gene>
    <name evidence="2" type="ORF">C0Q70_02706</name>
</gene>
<feature type="region of interest" description="Disordered" evidence="1">
    <location>
        <begin position="390"/>
        <end position="454"/>
    </location>
</feature>
<dbReference type="EMBL" id="PZQS01000002">
    <property type="protein sequence ID" value="PVD35743.1"/>
    <property type="molecule type" value="Genomic_DNA"/>
</dbReference>
<dbReference type="CDD" id="cd00037">
    <property type="entry name" value="CLECT"/>
    <property type="match status" value="1"/>
</dbReference>
<accession>A0A2T7PQP1</accession>
<dbReference type="OrthoDB" id="6205945at2759"/>
<comment type="caution">
    <text evidence="2">The sequence shown here is derived from an EMBL/GenBank/DDBJ whole genome shotgun (WGS) entry which is preliminary data.</text>
</comment>
<dbReference type="Gene3D" id="3.10.100.10">
    <property type="entry name" value="Mannose-Binding Protein A, subunit A"/>
    <property type="match status" value="1"/>
</dbReference>